<feature type="domain" description="Glycosyltransferase subfamily 4-like N-terminal" evidence="2">
    <location>
        <begin position="14"/>
        <end position="178"/>
    </location>
</feature>
<dbReference type="InterPro" id="IPR028098">
    <property type="entry name" value="Glyco_trans_4-like_N"/>
</dbReference>
<name>A0A368XHB1_9BACI</name>
<dbReference type="EMBL" id="QPJJ01000008">
    <property type="protein sequence ID" value="RCW66989.1"/>
    <property type="molecule type" value="Genomic_DNA"/>
</dbReference>
<dbReference type="Proteomes" id="UP000252585">
    <property type="component" value="Unassembled WGS sequence"/>
</dbReference>
<sequence>MKIALFTDTFYPDINGVAKTLYRYTKYLDKKKISYLLFSPQNSYDDETAEHVYTQSSFPFPLYPDCRISFPNSLHIRSILKNFKPDIIHVTTPFSIGLAGLQYAKKNRIPIVASYHTDFEKYLSYYHMGLLSKTFWRYMEWFHQPMERIFVPSPYTLNQLKERNFKHLEIWDRGVDTKTFHPIPSRNQLRKKYNIRSKYIVCYVGRLSPEKNIDLLKNIIEKIPTPYQNDIHWIIAGDGPSRANLTKINNPHVTFTGFLNQQDIATIYASSDIFVFPSTTETFGNVVLESMACGTPVIGANAGGVKTIIKDSFNGILCKEEDEDVYIEAIMKLLDNDYWRKQMSQHAMTFAKKQEWDQKFEDLLHGYQEVLFHSQQKKLHAFG</sequence>
<gene>
    <name evidence="3" type="ORF">DFR57_10885</name>
</gene>
<dbReference type="PANTHER" id="PTHR45947:SF3">
    <property type="entry name" value="SULFOQUINOVOSYL TRANSFERASE SQD2"/>
    <property type="match status" value="1"/>
</dbReference>
<reference evidence="3 4" key="1">
    <citation type="submission" date="2018-07" db="EMBL/GenBank/DDBJ databases">
        <title>Genomic Encyclopedia of Type Strains, Phase IV (KMG-IV): sequencing the most valuable type-strain genomes for metagenomic binning, comparative biology and taxonomic classification.</title>
        <authorList>
            <person name="Goeker M."/>
        </authorList>
    </citation>
    <scope>NUCLEOTIDE SEQUENCE [LARGE SCALE GENOMIC DNA]</scope>
    <source>
        <strain evidence="3 4">DSM 27696</strain>
    </source>
</reference>
<dbReference type="AlphaFoldDB" id="A0A368XHB1"/>
<dbReference type="Pfam" id="PF00534">
    <property type="entry name" value="Glycos_transf_1"/>
    <property type="match status" value="1"/>
</dbReference>
<evidence type="ECO:0000313" key="4">
    <source>
        <dbReference type="Proteomes" id="UP000252585"/>
    </source>
</evidence>
<protein>
    <submittedName>
        <fullName evidence="3">Glycosyltransferase involved in cell wall biosynthesis</fullName>
    </submittedName>
</protein>
<dbReference type="InterPro" id="IPR001296">
    <property type="entry name" value="Glyco_trans_1"/>
</dbReference>
<dbReference type="SUPFAM" id="SSF53756">
    <property type="entry name" value="UDP-Glycosyltransferase/glycogen phosphorylase"/>
    <property type="match status" value="1"/>
</dbReference>
<evidence type="ECO:0000259" key="2">
    <source>
        <dbReference type="Pfam" id="PF13439"/>
    </source>
</evidence>
<comment type="caution">
    <text evidence="3">The sequence shown here is derived from an EMBL/GenBank/DDBJ whole genome shotgun (WGS) entry which is preliminary data.</text>
</comment>
<keyword evidence="4" id="KW-1185">Reference proteome</keyword>
<dbReference type="CDD" id="cd03814">
    <property type="entry name" value="GT4-like"/>
    <property type="match status" value="1"/>
</dbReference>
<organism evidence="3 4">
    <name type="scientific">Saliterribacillus persicus</name>
    <dbReference type="NCBI Taxonomy" id="930114"/>
    <lineage>
        <taxon>Bacteria</taxon>
        <taxon>Bacillati</taxon>
        <taxon>Bacillota</taxon>
        <taxon>Bacilli</taxon>
        <taxon>Bacillales</taxon>
        <taxon>Bacillaceae</taxon>
        <taxon>Saliterribacillus</taxon>
    </lineage>
</organism>
<evidence type="ECO:0000313" key="3">
    <source>
        <dbReference type="EMBL" id="RCW66989.1"/>
    </source>
</evidence>
<proteinExistence type="predicted"/>
<dbReference type="Pfam" id="PF13439">
    <property type="entry name" value="Glyco_transf_4"/>
    <property type="match status" value="1"/>
</dbReference>
<feature type="domain" description="Glycosyl transferase family 1" evidence="1">
    <location>
        <begin position="186"/>
        <end position="347"/>
    </location>
</feature>
<dbReference type="PANTHER" id="PTHR45947">
    <property type="entry name" value="SULFOQUINOVOSYL TRANSFERASE SQD2"/>
    <property type="match status" value="1"/>
</dbReference>
<accession>A0A368XHB1</accession>
<dbReference type="OrthoDB" id="9802525at2"/>
<dbReference type="RefSeq" id="WP_114353136.1">
    <property type="nucleotide sequence ID" value="NZ_QPJJ01000008.1"/>
</dbReference>
<dbReference type="Gene3D" id="3.40.50.2000">
    <property type="entry name" value="Glycogen Phosphorylase B"/>
    <property type="match status" value="2"/>
</dbReference>
<keyword evidence="3" id="KW-0808">Transferase</keyword>
<dbReference type="InterPro" id="IPR050194">
    <property type="entry name" value="Glycosyltransferase_grp1"/>
</dbReference>
<dbReference type="GO" id="GO:0016758">
    <property type="term" value="F:hexosyltransferase activity"/>
    <property type="evidence" value="ECO:0007669"/>
    <property type="project" value="TreeGrafter"/>
</dbReference>
<evidence type="ECO:0000259" key="1">
    <source>
        <dbReference type="Pfam" id="PF00534"/>
    </source>
</evidence>